<protein>
    <submittedName>
        <fullName evidence="2">Uncharacterized protein</fullName>
    </submittedName>
</protein>
<dbReference type="RefSeq" id="WP_096109881.1">
    <property type="nucleotide sequence ID" value="NZ_NVYO01000001.1"/>
</dbReference>
<feature type="coiled-coil region" evidence="1">
    <location>
        <begin position="115"/>
        <end position="142"/>
    </location>
</feature>
<dbReference type="Proteomes" id="UP000217918">
    <property type="component" value="Unassembled WGS sequence"/>
</dbReference>
<evidence type="ECO:0000313" key="2">
    <source>
        <dbReference type="EMBL" id="PBQ23437.1"/>
    </source>
</evidence>
<dbReference type="EMBL" id="NVYO01000001">
    <property type="protein sequence ID" value="PBQ23437.1"/>
    <property type="molecule type" value="Genomic_DNA"/>
</dbReference>
<evidence type="ECO:0000313" key="3">
    <source>
        <dbReference type="Proteomes" id="UP000217918"/>
    </source>
</evidence>
<accession>A0A2A3TXB4</accession>
<dbReference type="AlphaFoldDB" id="A0A2A3TXB4"/>
<comment type="caution">
    <text evidence="2">The sequence shown here is derived from an EMBL/GenBank/DDBJ whole genome shotgun (WGS) entry which is preliminary data.</text>
</comment>
<keyword evidence="1" id="KW-0175">Coiled coil</keyword>
<organism evidence="2 3">
    <name type="scientific">Levilactobacillus brevis</name>
    <name type="common">Lactobacillus brevis</name>
    <dbReference type="NCBI Taxonomy" id="1580"/>
    <lineage>
        <taxon>Bacteria</taxon>
        <taxon>Bacillati</taxon>
        <taxon>Bacillota</taxon>
        <taxon>Bacilli</taxon>
        <taxon>Lactobacillales</taxon>
        <taxon>Lactobacillaceae</taxon>
        <taxon>Levilactobacillus</taxon>
    </lineage>
</organism>
<sequence>MAKYLYGRRVKLVLLTPHESVTFDYKQTETHSMGIQFNVPFSDSSTPPTCTVTIMNLAAKHRKLFKKGYEVKLYAGYAEDGVGLLSAGVIRAISPFTSDGTNNTFSFTYREGQEYSKLLSSAEKANKKADEARKKKAKVIGKKAATGLPKIKKHSALSFGKNTAASTIIRRIASDAGITLSKVYLAKSKKYKKGYAAHGKPITNIKAIAKACGSKVYYRRGSIVIDDLSKVKGHNEHILVTEHVKGRHGGTGLIQYPTTDSDSMAKYKTWTVTSLLRYQVSTGSVVTVENRFLKGTFRVKSGEHVCDDSAFTTAMEVYV</sequence>
<evidence type="ECO:0000256" key="1">
    <source>
        <dbReference type="SAM" id="Coils"/>
    </source>
</evidence>
<proteinExistence type="predicted"/>
<dbReference type="NCBIfam" id="NF047561">
    <property type="entry name" value="orf58_phage_fam"/>
    <property type="match status" value="1"/>
</dbReference>
<gene>
    <name evidence="2" type="ORF">CNR29_05225</name>
</gene>
<name>A0A2A3TXB4_LEVBR</name>
<reference evidence="2 3" key="1">
    <citation type="submission" date="2017-09" db="EMBL/GenBank/DDBJ databases">
        <title>Genome sequence of Lactobacillus brevis D7.</title>
        <authorList>
            <person name="Kwon M.-S."/>
            <person name="Lim S.K."/>
            <person name="Choi H.-J."/>
        </authorList>
    </citation>
    <scope>NUCLEOTIDE SEQUENCE [LARGE SCALE GENOMIC DNA]</scope>
    <source>
        <strain evidence="2 3">D7</strain>
    </source>
</reference>